<dbReference type="PANTHER" id="PTHR47342:SF1">
    <property type="entry name" value="PROTEIN PTST, CHLOROPLASTIC"/>
    <property type="match status" value="1"/>
</dbReference>
<dbReference type="Pfam" id="PF16561">
    <property type="entry name" value="AMPK1_CBM"/>
    <property type="match status" value="1"/>
</dbReference>
<gene>
    <name evidence="4" type="ORF">SASPL_149945</name>
</gene>
<organism evidence="4">
    <name type="scientific">Salvia splendens</name>
    <name type="common">Scarlet sage</name>
    <dbReference type="NCBI Taxonomy" id="180675"/>
    <lineage>
        <taxon>Eukaryota</taxon>
        <taxon>Viridiplantae</taxon>
        <taxon>Streptophyta</taxon>
        <taxon>Embryophyta</taxon>
        <taxon>Tracheophyta</taxon>
        <taxon>Spermatophyta</taxon>
        <taxon>Magnoliopsida</taxon>
        <taxon>eudicotyledons</taxon>
        <taxon>Gunneridae</taxon>
        <taxon>Pentapetalae</taxon>
        <taxon>asterids</taxon>
        <taxon>lamiids</taxon>
        <taxon>Lamiales</taxon>
        <taxon>Lamiaceae</taxon>
        <taxon>Nepetoideae</taxon>
        <taxon>Mentheae</taxon>
        <taxon>Salviinae</taxon>
        <taxon>Salvia</taxon>
        <taxon>Salvia subgen. Calosphace</taxon>
        <taxon>core Calosphace</taxon>
    </lineage>
</organism>
<feature type="coiled-coil region" evidence="1">
    <location>
        <begin position="155"/>
        <end position="182"/>
    </location>
</feature>
<reference evidence="4" key="1">
    <citation type="submission" date="2018-01" db="EMBL/GenBank/DDBJ databases">
        <authorList>
            <person name="Mao J.F."/>
        </authorList>
    </citation>
    <scope>NUCLEOTIDE SEQUENCE</scope>
    <source>
        <strain evidence="4">Huo1</strain>
        <tissue evidence="4">Leaf</tissue>
    </source>
</reference>
<evidence type="ECO:0000256" key="1">
    <source>
        <dbReference type="SAM" id="Coils"/>
    </source>
</evidence>
<evidence type="ECO:0000313" key="4">
    <source>
        <dbReference type="EMBL" id="KAG6388517.1"/>
    </source>
</evidence>
<feature type="compositionally biased region" description="Basic and acidic residues" evidence="2">
    <location>
        <begin position="1"/>
        <end position="14"/>
    </location>
</feature>
<name>A0A8X8Z2E7_SALSN</name>
<proteinExistence type="predicted"/>
<sequence>MNLLRQRDDAHSRAGEWASRTTQGEPRRQSAWRHGPCRGSCRRHPARLGNDTETERTSAMRRAPVPFRRHETGNAGGPRCGCSNVAAQPSLASRPSKLFCSAASLEEEFCAIQSNNFPNGEESDVQPLPEETVPSSDELKALLADSQRATLVKKLSEANQHNRFLKRQLQVKEDELLDFKAELAVMEFEVQALLGLAEEIANYDIPVGSRKINGKYIQSHLLLKLEAVQKRLAEQIKDVDAAQPQEVHLIWHGVAESVQVMGSFDGWSQGEHLSPEYTGSYTKFSATLMLRPGRYEIKFLVDGEWKLSADFPTAGEGMMQNNLLVVE</sequence>
<dbReference type="SUPFAM" id="SSF81296">
    <property type="entry name" value="E set domains"/>
    <property type="match status" value="1"/>
</dbReference>
<feature type="region of interest" description="Disordered" evidence="2">
    <location>
        <begin position="1"/>
        <end position="60"/>
    </location>
</feature>
<dbReference type="InterPro" id="IPR014756">
    <property type="entry name" value="Ig_E-set"/>
</dbReference>
<evidence type="ECO:0000259" key="3">
    <source>
        <dbReference type="Pfam" id="PF16561"/>
    </source>
</evidence>
<dbReference type="InterPro" id="IPR032640">
    <property type="entry name" value="AMPK1_CBM"/>
</dbReference>
<keyword evidence="5" id="KW-1185">Reference proteome</keyword>
<dbReference type="AlphaFoldDB" id="A0A8X8Z2E7"/>
<reference evidence="4" key="2">
    <citation type="submission" date="2020-08" db="EMBL/GenBank/DDBJ databases">
        <title>Plant Genome Project.</title>
        <authorList>
            <person name="Zhang R.-G."/>
        </authorList>
    </citation>
    <scope>NUCLEOTIDE SEQUENCE</scope>
    <source>
        <strain evidence="4">Huo1</strain>
        <tissue evidence="4">Leaf</tissue>
    </source>
</reference>
<dbReference type="PANTHER" id="PTHR47342">
    <property type="entry name" value="PROTEIN PTST, CHLOROPLASTIC"/>
    <property type="match status" value="1"/>
</dbReference>
<dbReference type="InterPro" id="IPR013783">
    <property type="entry name" value="Ig-like_fold"/>
</dbReference>
<dbReference type="Gene3D" id="2.60.40.10">
    <property type="entry name" value="Immunoglobulins"/>
    <property type="match status" value="1"/>
</dbReference>
<dbReference type="GO" id="GO:0009507">
    <property type="term" value="C:chloroplast"/>
    <property type="evidence" value="ECO:0007669"/>
    <property type="project" value="UniProtKB-ARBA"/>
</dbReference>
<comment type="caution">
    <text evidence="4">The sequence shown here is derived from an EMBL/GenBank/DDBJ whole genome shotgun (WGS) entry which is preliminary data.</text>
</comment>
<dbReference type="CDD" id="cd02859">
    <property type="entry name" value="E_set_AMPKbeta_like_N"/>
    <property type="match status" value="1"/>
</dbReference>
<evidence type="ECO:0000313" key="5">
    <source>
        <dbReference type="Proteomes" id="UP000298416"/>
    </source>
</evidence>
<accession>A0A8X8Z2E7</accession>
<evidence type="ECO:0000256" key="2">
    <source>
        <dbReference type="SAM" id="MobiDB-lite"/>
    </source>
</evidence>
<dbReference type="Proteomes" id="UP000298416">
    <property type="component" value="Unassembled WGS sequence"/>
</dbReference>
<feature type="domain" description="AMP-activated protein kinase glycogen-binding" evidence="3">
    <location>
        <begin position="247"/>
        <end position="325"/>
    </location>
</feature>
<keyword evidence="1" id="KW-0175">Coiled coil</keyword>
<protein>
    <recommendedName>
        <fullName evidence="3">AMP-activated protein kinase glycogen-binding domain-containing protein</fullName>
    </recommendedName>
</protein>
<dbReference type="EMBL" id="PNBA02000020">
    <property type="protein sequence ID" value="KAG6388517.1"/>
    <property type="molecule type" value="Genomic_DNA"/>
</dbReference>